<feature type="compositionally biased region" description="Basic residues" evidence="4">
    <location>
        <begin position="21"/>
        <end position="32"/>
    </location>
</feature>
<dbReference type="InterPro" id="IPR015943">
    <property type="entry name" value="WD40/YVTN_repeat-like_dom_sf"/>
</dbReference>
<protein>
    <recommendedName>
        <fullName evidence="2">Target of rapamycin complex subunit LST8</fullName>
    </recommendedName>
</protein>
<evidence type="ECO:0000256" key="2">
    <source>
        <dbReference type="ARBA" id="ARBA00018867"/>
    </source>
</evidence>
<dbReference type="PANTHER" id="PTHR19842">
    <property type="entry name" value="G BETA-LIKE PROTEIN GBL"/>
    <property type="match status" value="1"/>
</dbReference>
<evidence type="ECO:0000256" key="4">
    <source>
        <dbReference type="SAM" id="MobiDB-lite"/>
    </source>
</evidence>
<dbReference type="Pfam" id="PF00400">
    <property type="entry name" value="WD40"/>
    <property type="match status" value="2"/>
</dbReference>
<gene>
    <name evidence="5" type="ORF">Q9L58_007757</name>
</gene>
<dbReference type="PANTHER" id="PTHR19842:SF2">
    <property type="entry name" value="WD REPEAT PROTEIN (AFU_ORTHOLOGUE AFUA_5G04300)"/>
    <property type="match status" value="1"/>
</dbReference>
<sequence>MSPCIVDLSLESEDDCYIYPSKRHPAPRKRIRTPLPRSFSSSSSSIISFLSPPPRKLQVQTHITSFLQSPSKASKPETPIITTKRGEPPKSSRIPPSPFITPQAPSILFEKRDLFVDDNEAPVPVALGIPAESRSPMDVDALPNAPAVFSLDPSTFRAGVPHQPRRVKMKARWMSGRSGVTLPAARPLSVDDNEAPVPVALGIPAESRSPMDVDALPNAPAVFSLDPSTFRAGVPHQPRRVKMKARWMSGRSGVTLPAARPLSVDDNEAPVPVALGIPAESRSPMDVDALPNAPAVFSLDPSTFRAGVPHPRKMKRKARPSCILEKRDVVGMPRKKLDASESKRPVSVTLSFQTNSTTSPIRQVVDKACSDLKSGGESDRPICRTHADPDCNAIECVSDFFDEYSPFHDTLPEDKVVSKVQRSEMAKPLAPVVAPVVNDVNIRALKKKYTSLLLAADTLDPAIRRPYMSLASRQLLREMRTKPGVWESLFADFDGCLIHVGFTPKECNILGSCIHTYLSINPTPNTEFPELCESGEPSEDLHNYLKAAFAGLDPATIFEYDVEYLMDRLPGRTKKDCVDFLMDATYVLPDPRDPFILVDLLAGGKPKPPSRGVRRMLEELGPRAYSPMEALRARAAYGMALFQPVWRFGNGASDILDIQWSSDGTRFGMASAAFSDGYNRAGNLMLGTSDPWKVKMLFKHAFKVPHQAVGNLDKFKWATVSSVRFSNTGSYFYSGSYDGFIKVWNGKTGQWISNVPLGAEVVTMATSPFRDHLVAAATKDGRVHIIRLEDGKPVDVDEFHINREDESKQGLYASCLHFGNKRQPNWLITGYDTSKEGQVHGGFAIFDVEAETTVFSEYKGGKRAYNTRHFDIAIHEEGTMLVTASHHRTHKVYSNGMHSALRVFDIRTMGSPTLIKSVQKDINKVTISPCQDYITSSSTGGSTLVWDLRNPTRPVKELKHCESKHPQGPNTNLELDDTGVTFAQWGPYHDRFYTGSSDGIVKEWDITASNPFIRDIAKVDTQIMSAAFSPSWDELIVGECSGTATLFSTRGDEGVTPAIVDVDWTEDPDMMSPDDQMPLVAVAAADVARNSTDAPPEIEDSGVRLARQLVDEGKVWIRQGYAWAVDNSRVDIIDDSDYDYDEMVI</sequence>
<dbReference type="SUPFAM" id="SSF50998">
    <property type="entry name" value="Quinoprotein alcohol dehydrogenase-like"/>
    <property type="match status" value="1"/>
</dbReference>
<evidence type="ECO:0000313" key="6">
    <source>
        <dbReference type="Proteomes" id="UP001447188"/>
    </source>
</evidence>
<accession>A0ABR3GBI0</accession>
<comment type="caution">
    <text evidence="5">The sequence shown here is derived from an EMBL/GenBank/DDBJ whole genome shotgun (WGS) entry which is preliminary data.</text>
</comment>
<dbReference type="SMART" id="SM00320">
    <property type="entry name" value="WD40"/>
    <property type="match status" value="6"/>
</dbReference>
<feature type="region of interest" description="Disordered" evidence="4">
    <location>
        <begin position="21"/>
        <end position="46"/>
    </location>
</feature>
<dbReference type="PROSITE" id="PS50082">
    <property type="entry name" value="WD_REPEATS_2"/>
    <property type="match status" value="2"/>
</dbReference>
<dbReference type="InterPro" id="IPR011047">
    <property type="entry name" value="Quinoprotein_ADH-like_sf"/>
</dbReference>
<dbReference type="Gene3D" id="2.130.10.10">
    <property type="entry name" value="YVTN repeat-like/Quinoprotein amine dehydrogenase"/>
    <property type="match status" value="1"/>
</dbReference>
<dbReference type="EMBL" id="JBBBZM010000129">
    <property type="protein sequence ID" value="KAL0633321.1"/>
    <property type="molecule type" value="Genomic_DNA"/>
</dbReference>
<keyword evidence="3" id="KW-0853">WD repeat</keyword>
<keyword evidence="6" id="KW-1185">Reference proteome</keyword>
<name>A0ABR3GBI0_9PEZI</name>
<comment type="similarity">
    <text evidence="1">Belongs to the WD repeat LST8 family.</text>
</comment>
<feature type="region of interest" description="Disordered" evidence="4">
    <location>
        <begin position="66"/>
        <end position="99"/>
    </location>
</feature>
<dbReference type="InterPro" id="IPR001680">
    <property type="entry name" value="WD40_rpt"/>
</dbReference>
<evidence type="ECO:0000256" key="3">
    <source>
        <dbReference type="PROSITE-ProRule" id="PRU00221"/>
    </source>
</evidence>
<evidence type="ECO:0000313" key="5">
    <source>
        <dbReference type="EMBL" id="KAL0633321.1"/>
    </source>
</evidence>
<dbReference type="InterPro" id="IPR037588">
    <property type="entry name" value="MLST8"/>
</dbReference>
<proteinExistence type="inferred from homology"/>
<feature type="compositionally biased region" description="Low complexity" evidence="4">
    <location>
        <begin position="34"/>
        <end position="46"/>
    </location>
</feature>
<dbReference type="Proteomes" id="UP001447188">
    <property type="component" value="Unassembled WGS sequence"/>
</dbReference>
<organism evidence="5 6">
    <name type="scientific">Discina gigas</name>
    <dbReference type="NCBI Taxonomy" id="1032678"/>
    <lineage>
        <taxon>Eukaryota</taxon>
        <taxon>Fungi</taxon>
        <taxon>Dikarya</taxon>
        <taxon>Ascomycota</taxon>
        <taxon>Pezizomycotina</taxon>
        <taxon>Pezizomycetes</taxon>
        <taxon>Pezizales</taxon>
        <taxon>Discinaceae</taxon>
        <taxon>Discina</taxon>
    </lineage>
</organism>
<feature type="repeat" description="WD" evidence="3">
    <location>
        <begin position="973"/>
        <end position="1014"/>
    </location>
</feature>
<feature type="repeat" description="WD" evidence="3">
    <location>
        <begin position="720"/>
        <end position="754"/>
    </location>
</feature>
<reference evidence="5 6" key="1">
    <citation type="submission" date="2024-02" db="EMBL/GenBank/DDBJ databases">
        <title>Discinaceae phylogenomics.</title>
        <authorList>
            <person name="Dirks A.C."/>
            <person name="James T.Y."/>
        </authorList>
    </citation>
    <scope>NUCLEOTIDE SEQUENCE [LARGE SCALE GENOMIC DNA]</scope>
    <source>
        <strain evidence="5 6">ACD0624</strain>
    </source>
</reference>
<evidence type="ECO:0000256" key="1">
    <source>
        <dbReference type="ARBA" id="ARBA00009890"/>
    </source>
</evidence>